<accession>A0A7X6N037</accession>
<dbReference type="AlphaFoldDB" id="A0A7X6N037"/>
<proteinExistence type="predicted"/>
<dbReference type="Proteomes" id="UP000522720">
    <property type="component" value="Unassembled WGS sequence"/>
</dbReference>
<sequence length="95" mass="10828">MKRKLSKLFDMLVTVGLALSLVLVSPYSVIALLIITCEECKWIVEKIEEVKWELPRQPIDLIILEDMSGSFKEAIGLIKRSFTTLTTPVAEKDYK</sequence>
<name>A0A7X6N037_9STRE</name>
<organism evidence="1 2">
    <name type="scientific">Streptococcus ovuberis</name>
    <dbReference type="NCBI Taxonomy" id="1936207"/>
    <lineage>
        <taxon>Bacteria</taxon>
        <taxon>Bacillati</taxon>
        <taxon>Bacillota</taxon>
        <taxon>Bacilli</taxon>
        <taxon>Lactobacillales</taxon>
        <taxon>Streptococcaceae</taxon>
        <taxon>Streptococcus</taxon>
    </lineage>
</organism>
<reference evidence="1 2" key="1">
    <citation type="submission" date="2020-04" db="EMBL/GenBank/DDBJ databases">
        <title>MicrobeNet Type strains.</title>
        <authorList>
            <person name="Nicholson A.C."/>
        </authorList>
    </citation>
    <scope>NUCLEOTIDE SEQUENCE [LARGE SCALE GENOMIC DNA]</scope>
    <source>
        <strain evidence="1 2">CCUG 69612</strain>
    </source>
</reference>
<protein>
    <submittedName>
        <fullName evidence="1">Uncharacterized protein</fullName>
    </submittedName>
</protein>
<comment type="caution">
    <text evidence="1">The sequence shown here is derived from an EMBL/GenBank/DDBJ whole genome shotgun (WGS) entry which is preliminary data.</text>
</comment>
<gene>
    <name evidence="1" type="ORF">HF992_08565</name>
</gene>
<dbReference type="EMBL" id="JAAXPR010000016">
    <property type="protein sequence ID" value="NKZ20879.1"/>
    <property type="molecule type" value="Genomic_DNA"/>
</dbReference>
<evidence type="ECO:0000313" key="2">
    <source>
        <dbReference type="Proteomes" id="UP000522720"/>
    </source>
</evidence>
<keyword evidence="2" id="KW-1185">Reference proteome</keyword>
<dbReference type="RefSeq" id="WP_168549621.1">
    <property type="nucleotide sequence ID" value="NZ_JAAXPR010000016.1"/>
</dbReference>
<evidence type="ECO:0000313" key="1">
    <source>
        <dbReference type="EMBL" id="NKZ20879.1"/>
    </source>
</evidence>